<dbReference type="FunFam" id="1.10.150.20:FF:000019">
    <property type="entry name" value="DNA polymerase IV"/>
    <property type="match status" value="1"/>
</dbReference>
<dbReference type="PANTHER" id="PTHR11076">
    <property type="entry name" value="DNA REPAIR POLYMERASE UMUC / TRANSFERASE FAMILY MEMBER"/>
    <property type="match status" value="1"/>
</dbReference>
<dbReference type="EMBL" id="DVOG01000049">
    <property type="protein sequence ID" value="HIV03863.1"/>
    <property type="molecule type" value="Genomic_DNA"/>
</dbReference>
<evidence type="ECO:0000256" key="12">
    <source>
        <dbReference type="ARBA" id="ARBA00023204"/>
    </source>
</evidence>
<evidence type="ECO:0000313" key="16">
    <source>
        <dbReference type="EMBL" id="HIV03863.1"/>
    </source>
</evidence>
<evidence type="ECO:0000256" key="10">
    <source>
        <dbReference type="ARBA" id="ARBA00022932"/>
    </source>
</evidence>
<evidence type="ECO:0000256" key="5">
    <source>
        <dbReference type="ARBA" id="ARBA00022695"/>
    </source>
</evidence>
<dbReference type="GO" id="GO:0006261">
    <property type="term" value="P:DNA-templated DNA replication"/>
    <property type="evidence" value="ECO:0007669"/>
    <property type="project" value="UniProtKB-UniRule"/>
</dbReference>
<keyword evidence="11 14" id="KW-0238">DNA-binding</keyword>
<dbReference type="GO" id="GO:0003684">
    <property type="term" value="F:damaged DNA binding"/>
    <property type="evidence" value="ECO:0007669"/>
    <property type="project" value="InterPro"/>
</dbReference>
<evidence type="ECO:0000256" key="11">
    <source>
        <dbReference type="ARBA" id="ARBA00023125"/>
    </source>
</evidence>
<evidence type="ECO:0000256" key="1">
    <source>
        <dbReference type="ARBA" id="ARBA00010945"/>
    </source>
</evidence>
<keyword evidence="7 14" id="KW-0479">Metal-binding</keyword>
<dbReference type="InterPro" id="IPR017961">
    <property type="entry name" value="DNA_pol_Y-fam_little_finger"/>
</dbReference>
<evidence type="ECO:0000256" key="6">
    <source>
        <dbReference type="ARBA" id="ARBA00022705"/>
    </source>
</evidence>
<dbReference type="InterPro" id="IPR001126">
    <property type="entry name" value="UmuC"/>
</dbReference>
<evidence type="ECO:0000256" key="8">
    <source>
        <dbReference type="ARBA" id="ARBA00022763"/>
    </source>
</evidence>
<keyword evidence="10 14" id="KW-0239">DNA-directed DNA polymerase</keyword>
<keyword evidence="8 14" id="KW-0227">DNA damage</keyword>
<dbReference type="GO" id="GO:0009432">
    <property type="term" value="P:SOS response"/>
    <property type="evidence" value="ECO:0007669"/>
    <property type="project" value="TreeGrafter"/>
</dbReference>
<dbReference type="PANTHER" id="PTHR11076:SF33">
    <property type="entry name" value="DNA POLYMERASE KAPPA"/>
    <property type="match status" value="1"/>
</dbReference>
<dbReference type="SUPFAM" id="SSF100879">
    <property type="entry name" value="Lesion bypass DNA polymerase (Y-family), little finger domain"/>
    <property type="match status" value="1"/>
</dbReference>
<dbReference type="SUPFAM" id="SSF56672">
    <property type="entry name" value="DNA/RNA polymerases"/>
    <property type="match status" value="1"/>
</dbReference>
<dbReference type="HAMAP" id="MF_01113">
    <property type="entry name" value="DNApol_IV"/>
    <property type="match status" value="1"/>
</dbReference>
<dbReference type="InterPro" id="IPR022880">
    <property type="entry name" value="DNApol_IV"/>
</dbReference>
<name>A0A9D1T0J7_9BACT</name>
<protein>
    <recommendedName>
        <fullName evidence="14">DNA polymerase IV</fullName>
        <shortName evidence="14">Pol IV</shortName>
        <ecNumber evidence="14">2.7.7.7</ecNumber>
    </recommendedName>
</protein>
<comment type="similarity">
    <text evidence="1 14">Belongs to the DNA polymerase type-Y family.</text>
</comment>
<comment type="subcellular location">
    <subcellularLocation>
        <location evidence="14">Cytoplasm</location>
    </subcellularLocation>
</comment>
<evidence type="ECO:0000256" key="2">
    <source>
        <dbReference type="ARBA" id="ARBA00022457"/>
    </source>
</evidence>
<proteinExistence type="inferred from homology"/>
<comment type="subunit">
    <text evidence="14">Monomer.</text>
</comment>
<keyword evidence="6 14" id="KW-0235">DNA replication</keyword>
<comment type="cofactor">
    <cofactor evidence="14">
        <name>Mg(2+)</name>
        <dbReference type="ChEBI" id="CHEBI:18420"/>
    </cofactor>
    <text evidence="14">Binds 2 magnesium ions per subunit.</text>
</comment>
<comment type="caution">
    <text evidence="16">The sequence shown here is derived from an EMBL/GenBank/DDBJ whole genome shotgun (WGS) entry which is preliminary data.</text>
</comment>
<dbReference type="GO" id="GO:0000287">
    <property type="term" value="F:magnesium ion binding"/>
    <property type="evidence" value="ECO:0007669"/>
    <property type="project" value="UniProtKB-UniRule"/>
</dbReference>
<dbReference type="PROSITE" id="PS50173">
    <property type="entry name" value="UMUC"/>
    <property type="match status" value="1"/>
</dbReference>
<keyword evidence="2 14" id="KW-0515">Mutator protein</keyword>
<sequence>MRKIIHIDMDAFYASVEQRDDPALRGKPVAVARDASRCVVTTASYEARRYGVRSALSVATAKRLCPRLIFVPPRFDVYKRVSAQIREIFRRYTDLVEPLSLDEAYLDVTHSPSGKTATQIAREIRAAIRSELGLTASAGVSFNKFLAKVASDLRKPDGLSRILPKDAPAFIDALPVESFFGVGPATAKKMHALGIASGRDLRARSREELMRHFGKTGAWFFEIVRGNDSRPVESSRERVSLGIEDTFPRDAVGVSSCAEELRILARRLEERLSRANFSGYTLTLKIKFADFVQMTRARTRDRVWTDAEDIFRGAEKLLEEHLPPGRPVRLLGITISHAAPVAREEGAARVCGGNGQLYFDGF</sequence>
<dbReference type="Gene3D" id="3.30.70.270">
    <property type="match status" value="1"/>
</dbReference>
<evidence type="ECO:0000259" key="15">
    <source>
        <dbReference type="PROSITE" id="PS50173"/>
    </source>
</evidence>
<dbReference type="GO" id="GO:0003887">
    <property type="term" value="F:DNA-directed DNA polymerase activity"/>
    <property type="evidence" value="ECO:0007669"/>
    <property type="project" value="UniProtKB-UniRule"/>
</dbReference>
<keyword evidence="3 14" id="KW-0963">Cytoplasm</keyword>
<dbReference type="InterPro" id="IPR024728">
    <property type="entry name" value="PolY_HhH_motif"/>
</dbReference>
<dbReference type="InterPro" id="IPR036775">
    <property type="entry name" value="DNA_pol_Y-fam_lit_finger_sf"/>
</dbReference>
<dbReference type="AlphaFoldDB" id="A0A9D1T0J7"/>
<dbReference type="EC" id="2.7.7.7" evidence="14"/>
<dbReference type="Pfam" id="PF00817">
    <property type="entry name" value="IMS"/>
    <property type="match status" value="1"/>
</dbReference>
<dbReference type="InterPro" id="IPR043502">
    <property type="entry name" value="DNA/RNA_pol_sf"/>
</dbReference>
<feature type="domain" description="UmuC" evidence="15">
    <location>
        <begin position="4"/>
        <end position="183"/>
    </location>
</feature>
<evidence type="ECO:0000256" key="3">
    <source>
        <dbReference type="ARBA" id="ARBA00022490"/>
    </source>
</evidence>
<dbReference type="GO" id="GO:0042276">
    <property type="term" value="P:error-prone translesion synthesis"/>
    <property type="evidence" value="ECO:0007669"/>
    <property type="project" value="TreeGrafter"/>
</dbReference>
<feature type="binding site" evidence="14">
    <location>
        <position position="8"/>
    </location>
    <ligand>
        <name>Mg(2+)</name>
        <dbReference type="ChEBI" id="CHEBI:18420"/>
    </ligand>
</feature>
<evidence type="ECO:0000313" key="17">
    <source>
        <dbReference type="Proteomes" id="UP000886812"/>
    </source>
</evidence>
<dbReference type="GO" id="GO:0005829">
    <property type="term" value="C:cytosol"/>
    <property type="evidence" value="ECO:0007669"/>
    <property type="project" value="TreeGrafter"/>
</dbReference>
<reference evidence="16" key="2">
    <citation type="journal article" date="2021" name="PeerJ">
        <title>Extensive microbial diversity within the chicken gut microbiome revealed by metagenomics and culture.</title>
        <authorList>
            <person name="Gilroy R."/>
            <person name="Ravi A."/>
            <person name="Getino M."/>
            <person name="Pursley I."/>
            <person name="Horton D.L."/>
            <person name="Alikhan N.F."/>
            <person name="Baker D."/>
            <person name="Gharbi K."/>
            <person name="Hall N."/>
            <person name="Watson M."/>
            <person name="Adriaenssens E.M."/>
            <person name="Foster-Nyarko E."/>
            <person name="Jarju S."/>
            <person name="Secka A."/>
            <person name="Antonio M."/>
            <person name="Oren A."/>
            <person name="Chaudhuri R.R."/>
            <person name="La Ragione R."/>
            <person name="Hildebrand F."/>
            <person name="Pallen M.J."/>
        </authorList>
    </citation>
    <scope>NUCLEOTIDE SEQUENCE</scope>
    <source>
        <strain evidence="16">10669</strain>
    </source>
</reference>
<dbReference type="Proteomes" id="UP000886812">
    <property type="component" value="Unassembled WGS sequence"/>
</dbReference>
<comment type="function">
    <text evidence="14">Poorly processive, error-prone DNA polymerase involved in untargeted mutagenesis. Copies undamaged DNA at stalled replication forks, which arise in vivo from mismatched or misaligned primer ends. These misaligned primers can be extended by PolIV. Exhibits no 3'-5' exonuclease (proofreading) activity. May be involved in translesional synthesis, in conjunction with the beta clamp from PolIII.</text>
</comment>
<dbReference type="Gene3D" id="3.30.1490.100">
    <property type="entry name" value="DNA polymerase, Y-family, little finger domain"/>
    <property type="match status" value="1"/>
</dbReference>
<feature type="binding site" evidence="14">
    <location>
        <position position="102"/>
    </location>
    <ligand>
        <name>Mg(2+)</name>
        <dbReference type="ChEBI" id="CHEBI:18420"/>
    </ligand>
</feature>
<reference evidence="16" key="1">
    <citation type="submission" date="2020-10" db="EMBL/GenBank/DDBJ databases">
        <authorList>
            <person name="Gilroy R."/>
        </authorList>
    </citation>
    <scope>NUCLEOTIDE SEQUENCE</scope>
    <source>
        <strain evidence="16">10669</strain>
    </source>
</reference>
<dbReference type="CDD" id="cd03586">
    <property type="entry name" value="PolY_Pol_IV_kappa"/>
    <property type="match status" value="1"/>
</dbReference>
<dbReference type="Pfam" id="PF11798">
    <property type="entry name" value="IMS_HHH"/>
    <property type="match status" value="1"/>
</dbReference>
<evidence type="ECO:0000256" key="7">
    <source>
        <dbReference type="ARBA" id="ARBA00022723"/>
    </source>
</evidence>
<comment type="catalytic activity">
    <reaction evidence="13 14">
        <text>DNA(n) + a 2'-deoxyribonucleoside 5'-triphosphate = DNA(n+1) + diphosphate</text>
        <dbReference type="Rhea" id="RHEA:22508"/>
        <dbReference type="Rhea" id="RHEA-COMP:17339"/>
        <dbReference type="Rhea" id="RHEA-COMP:17340"/>
        <dbReference type="ChEBI" id="CHEBI:33019"/>
        <dbReference type="ChEBI" id="CHEBI:61560"/>
        <dbReference type="ChEBI" id="CHEBI:173112"/>
        <dbReference type="EC" id="2.7.7.7"/>
    </reaction>
</comment>
<evidence type="ECO:0000256" key="13">
    <source>
        <dbReference type="ARBA" id="ARBA00049244"/>
    </source>
</evidence>
<dbReference type="GO" id="GO:0006281">
    <property type="term" value="P:DNA repair"/>
    <property type="evidence" value="ECO:0007669"/>
    <property type="project" value="UniProtKB-UniRule"/>
</dbReference>
<keyword evidence="5 14" id="KW-0548">Nucleotidyltransferase</keyword>
<keyword evidence="4 14" id="KW-0808">Transferase</keyword>
<feature type="active site" evidence="14">
    <location>
        <position position="103"/>
    </location>
</feature>
<dbReference type="InterPro" id="IPR050116">
    <property type="entry name" value="DNA_polymerase-Y"/>
</dbReference>
<dbReference type="FunFam" id="3.30.1490.100:FF:000004">
    <property type="entry name" value="DNA polymerase IV"/>
    <property type="match status" value="1"/>
</dbReference>
<dbReference type="InterPro" id="IPR043128">
    <property type="entry name" value="Rev_trsase/Diguanyl_cyclase"/>
</dbReference>
<gene>
    <name evidence="14 16" type="primary">dinB</name>
    <name evidence="16" type="ORF">IAC75_01785</name>
</gene>
<evidence type="ECO:0000256" key="14">
    <source>
        <dbReference type="HAMAP-Rule" id="MF_01113"/>
    </source>
</evidence>
<dbReference type="Gene3D" id="3.40.1170.60">
    <property type="match status" value="1"/>
</dbReference>
<organism evidence="16 17">
    <name type="scientific">Candidatus Spyradosoma merdigallinarum</name>
    <dbReference type="NCBI Taxonomy" id="2840950"/>
    <lineage>
        <taxon>Bacteria</taxon>
        <taxon>Pseudomonadati</taxon>
        <taxon>Verrucomicrobiota</taxon>
        <taxon>Opitutia</taxon>
        <taxon>Opitutia incertae sedis</taxon>
        <taxon>Candidatus Spyradosoma</taxon>
    </lineage>
</organism>
<keyword evidence="9 14" id="KW-0460">Magnesium</keyword>
<dbReference type="Pfam" id="PF11799">
    <property type="entry name" value="IMS_C"/>
    <property type="match status" value="1"/>
</dbReference>
<dbReference type="Gene3D" id="1.10.150.20">
    <property type="entry name" value="5' to 3' exonuclease, C-terminal subdomain"/>
    <property type="match status" value="1"/>
</dbReference>
<evidence type="ECO:0000256" key="4">
    <source>
        <dbReference type="ARBA" id="ARBA00022679"/>
    </source>
</evidence>
<feature type="site" description="Substrate discrimination" evidence="14">
    <location>
        <position position="13"/>
    </location>
</feature>
<accession>A0A9D1T0J7</accession>
<keyword evidence="12 14" id="KW-0234">DNA repair</keyword>
<dbReference type="NCBIfam" id="NF002677">
    <property type="entry name" value="PRK02406.1"/>
    <property type="match status" value="1"/>
</dbReference>
<evidence type="ECO:0000256" key="9">
    <source>
        <dbReference type="ARBA" id="ARBA00022842"/>
    </source>
</evidence>